<evidence type="ECO:0000313" key="3">
    <source>
        <dbReference type="Proteomes" id="UP000325315"/>
    </source>
</evidence>
<dbReference type="EMBL" id="SMMG02000013">
    <property type="protein sequence ID" value="KAA3452997.1"/>
    <property type="molecule type" value="Genomic_DNA"/>
</dbReference>
<dbReference type="AlphaFoldDB" id="A0A5B6U808"/>
<accession>A0A5B6U808</accession>
<evidence type="ECO:0000259" key="1">
    <source>
        <dbReference type="Pfam" id="PF24626"/>
    </source>
</evidence>
<protein>
    <submittedName>
        <fullName evidence="2">Receptor-like protein kinase</fullName>
    </submittedName>
</protein>
<keyword evidence="2" id="KW-0675">Receptor</keyword>
<dbReference type="GO" id="GO:0016301">
    <property type="term" value="F:kinase activity"/>
    <property type="evidence" value="ECO:0007669"/>
    <property type="project" value="UniProtKB-KW"/>
</dbReference>
<dbReference type="InterPro" id="IPR056924">
    <property type="entry name" value="SH3_Tf2-1"/>
</dbReference>
<dbReference type="Proteomes" id="UP000325315">
    <property type="component" value="Unassembled WGS sequence"/>
</dbReference>
<keyword evidence="3" id="KW-1185">Reference proteome</keyword>
<reference evidence="3" key="1">
    <citation type="journal article" date="2019" name="Plant Biotechnol. J.">
        <title>Genome sequencing of the Australian wild diploid species Gossypium australe highlights disease resistance and delayed gland morphogenesis.</title>
        <authorList>
            <person name="Cai Y."/>
            <person name="Cai X."/>
            <person name="Wang Q."/>
            <person name="Wang P."/>
            <person name="Zhang Y."/>
            <person name="Cai C."/>
            <person name="Xu Y."/>
            <person name="Wang K."/>
            <person name="Zhou Z."/>
            <person name="Wang C."/>
            <person name="Geng S."/>
            <person name="Li B."/>
            <person name="Dong Q."/>
            <person name="Hou Y."/>
            <person name="Wang H."/>
            <person name="Ai P."/>
            <person name="Liu Z."/>
            <person name="Yi F."/>
            <person name="Sun M."/>
            <person name="An G."/>
            <person name="Cheng J."/>
            <person name="Zhang Y."/>
            <person name="Shi Q."/>
            <person name="Xie Y."/>
            <person name="Shi X."/>
            <person name="Chang Y."/>
            <person name="Huang F."/>
            <person name="Chen Y."/>
            <person name="Hong S."/>
            <person name="Mi L."/>
            <person name="Sun Q."/>
            <person name="Zhang L."/>
            <person name="Zhou B."/>
            <person name="Peng R."/>
            <person name="Zhang X."/>
            <person name="Liu F."/>
        </authorList>
    </citation>
    <scope>NUCLEOTIDE SEQUENCE [LARGE SCALE GENOMIC DNA]</scope>
    <source>
        <strain evidence="3">cv. PA1801</strain>
    </source>
</reference>
<keyword evidence="2" id="KW-0418">Kinase</keyword>
<comment type="caution">
    <text evidence="2">The sequence shown here is derived from an EMBL/GenBank/DDBJ whole genome shotgun (WGS) entry which is preliminary data.</text>
</comment>
<dbReference type="OrthoDB" id="998764at2759"/>
<sequence length="59" mass="6970">MKQFEYNVSNKVNDWLSPRFIGPYKALERIGLSAYRLALSPKRYRFDPSHVITPKEVEL</sequence>
<feature type="domain" description="Tf2-1-like SH3-like" evidence="1">
    <location>
        <begin position="14"/>
        <end position="42"/>
    </location>
</feature>
<evidence type="ECO:0000313" key="2">
    <source>
        <dbReference type="EMBL" id="KAA3452997.1"/>
    </source>
</evidence>
<gene>
    <name evidence="2" type="ORF">EPI10_009080</name>
</gene>
<proteinExistence type="predicted"/>
<name>A0A5B6U808_9ROSI</name>
<keyword evidence="2" id="KW-0808">Transferase</keyword>
<organism evidence="2 3">
    <name type="scientific">Gossypium australe</name>
    <dbReference type="NCBI Taxonomy" id="47621"/>
    <lineage>
        <taxon>Eukaryota</taxon>
        <taxon>Viridiplantae</taxon>
        <taxon>Streptophyta</taxon>
        <taxon>Embryophyta</taxon>
        <taxon>Tracheophyta</taxon>
        <taxon>Spermatophyta</taxon>
        <taxon>Magnoliopsida</taxon>
        <taxon>eudicotyledons</taxon>
        <taxon>Gunneridae</taxon>
        <taxon>Pentapetalae</taxon>
        <taxon>rosids</taxon>
        <taxon>malvids</taxon>
        <taxon>Malvales</taxon>
        <taxon>Malvaceae</taxon>
        <taxon>Malvoideae</taxon>
        <taxon>Gossypium</taxon>
    </lineage>
</organism>
<dbReference type="Pfam" id="PF24626">
    <property type="entry name" value="SH3_Tf2-1"/>
    <property type="match status" value="1"/>
</dbReference>